<name>A0ACB9LE52_BAUVA</name>
<comment type="caution">
    <text evidence="1">The sequence shown here is derived from an EMBL/GenBank/DDBJ whole genome shotgun (WGS) entry which is preliminary data.</text>
</comment>
<reference evidence="1 2" key="1">
    <citation type="journal article" date="2022" name="DNA Res.">
        <title>Chromosomal-level genome assembly of the orchid tree Bauhinia variegata (Leguminosae; Cercidoideae) supports the allotetraploid origin hypothesis of Bauhinia.</title>
        <authorList>
            <person name="Zhong Y."/>
            <person name="Chen Y."/>
            <person name="Zheng D."/>
            <person name="Pang J."/>
            <person name="Liu Y."/>
            <person name="Luo S."/>
            <person name="Meng S."/>
            <person name="Qian L."/>
            <person name="Wei D."/>
            <person name="Dai S."/>
            <person name="Zhou R."/>
        </authorList>
    </citation>
    <scope>NUCLEOTIDE SEQUENCE [LARGE SCALE GENOMIC DNA]</scope>
    <source>
        <strain evidence="1">BV-YZ2020</strain>
    </source>
</reference>
<protein>
    <submittedName>
        <fullName evidence="1">Uncharacterized protein</fullName>
    </submittedName>
</protein>
<proteinExistence type="predicted"/>
<sequence>MVIKISLILVLLSILPDNFKALADVDDQNNYNNDATLSSIKFSNYLGLNAVSSSRSSGCNTQAKSSESTKRQAMLHKEEDVDADISVKPREQSVKLHLKRWPVSHGTKSKASAFDSTARDLARIQILYRRITEKKNQNTISRKGREQPVSSTASISGNLIATLKSGASLGSGEYFMDVFVGTPPRVFSMILDTGSDLNWIQCVPCHDCFEQNGPHYDPNGSSSFRHINCHDPHCQLVSSPDPPRHCNTENKTCPYFYWYGDGSNTTGDFALEKFTVNLSNPSGRQNIKQVVDIMFGCGHWNRGKFHGAAGLLGLGRGPLSFTSQLQSSYGNSFSYCLVDINSNTSTTSKLIFGENKELLNQPNVNFTSLITGKESLDDTYYYLQIKSIMVGGEVLEIPEKVWDLSSEGAGGTIIDSGTTLTFFPNPAYNIIREAFREKIKGLPIKVDNTALDLCYNASGVQEIEVPEFGILFADGAVWNFPAENYFYQYDQEGVVCLAILETPHSALSILGNYLQQNFHLVYDTNKSRLGYSPTRCAEL</sequence>
<gene>
    <name evidence="1" type="ORF">L6164_030900</name>
</gene>
<organism evidence="1 2">
    <name type="scientific">Bauhinia variegata</name>
    <name type="common">Purple orchid tree</name>
    <name type="synonym">Phanera variegata</name>
    <dbReference type="NCBI Taxonomy" id="167791"/>
    <lineage>
        <taxon>Eukaryota</taxon>
        <taxon>Viridiplantae</taxon>
        <taxon>Streptophyta</taxon>
        <taxon>Embryophyta</taxon>
        <taxon>Tracheophyta</taxon>
        <taxon>Spermatophyta</taxon>
        <taxon>Magnoliopsida</taxon>
        <taxon>eudicotyledons</taxon>
        <taxon>Gunneridae</taxon>
        <taxon>Pentapetalae</taxon>
        <taxon>rosids</taxon>
        <taxon>fabids</taxon>
        <taxon>Fabales</taxon>
        <taxon>Fabaceae</taxon>
        <taxon>Cercidoideae</taxon>
        <taxon>Cercideae</taxon>
        <taxon>Bauhiniinae</taxon>
        <taxon>Bauhinia</taxon>
    </lineage>
</organism>
<keyword evidence="2" id="KW-1185">Reference proteome</keyword>
<evidence type="ECO:0000313" key="1">
    <source>
        <dbReference type="EMBL" id="KAI4307748.1"/>
    </source>
</evidence>
<dbReference type="Proteomes" id="UP000828941">
    <property type="component" value="Chromosome 12"/>
</dbReference>
<accession>A0ACB9LE52</accession>
<evidence type="ECO:0000313" key="2">
    <source>
        <dbReference type="Proteomes" id="UP000828941"/>
    </source>
</evidence>
<dbReference type="EMBL" id="CM039437">
    <property type="protein sequence ID" value="KAI4307748.1"/>
    <property type="molecule type" value="Genomic_DNA"/>
</dbReference>